<dbReference type="Gene3D" id="2.130.10.10">
    <property type="entry name" value="YVTN repeat-like/Quinoprotein amine dehydrogenase"/>
    <property type="match status" value="1"/>
</dbReference>
<evidence type="ECO:0000313" key="3">
    <source>
        <dbReference type="Proteomes" id="UP000187209"/>
    </source>
</evidence>
<comment type="caution">
    <text evidence="2">The sequence shown here is derived from an EMBL/GenBank/DDBJ whole genome shotgun (WGS) entry which is preliminary data.</text>
</comment>
<dbReference type="EMBL" id="MPUH01001101">
    <property type="protein sequence ID" value="OMJ70306.1"/>
    <property type="molecule type" value="Genomic_DNA"/>
</dbReference>
<dbReference type="PROSITE" id="PS50294">
    <property type="entry name" value="WD_REPEATS_REGION"/>
    <property type="match status" value="1"/>
</dbReference>
<dbReference type="AlphaFoldDB" id="A0A1R2B0M0"/>
<proteinExistence type="predicted"/>
<organism evidence="2 3">
    <name type="scientific">Stentor coeruleus</name>
    <dbReference type="NCBI Taxonomy" id="5963"/>
    <lineage>
        <taxon>Eukaryota</taxon>
        <taxon>Sar</taxon>
        <taxon>Alveolata</taxon>
        <taxon>Ciliophora</taxon>
        <taxon>Postciliodesmatophora</taxon>
        <taxon>Heterotrichea</taxon>
        <taxon>Heterotrichida</taxon>
        <taxon>Stentoridae</taxon>
        <taxon>Stentor</taxon>
    </lineage>
</organism>
<dbReference type="Proteomes" id="UP000187209">
    <property type="component" value="Unassembled WGS sequence"/>
</dbReference>
<sequence length="390" mass="45254">MKFLEKNPFDEGELDEYRHVFGYESRDPEGIPWNSIYFQSSREEFRERRSLSYNSFRNQNDELELDETFSGIYNNYFSFIENHLIKAEFSHFQLRNNVQCIAYDQIYMKTRPNCLTRYNPVTYEQKIIIKPDFTAVSFNVLDENMIVGGTEGELMLCDTDGKIKFNIVLTEEDSRITNSCTLVSELGEVFIMACNNDRKVRFMHPETRAIKEQFEFSDCVNSAVLSTDKRKIGACLDSTEDFVIDRVSGDTIGNTSGHTDFGFSCAWDPSFEYYFATSNQDHSVIIWDIRTGPIFKPIHVLKGQLGAALCVKYSKNGKYLAFIESADYLNIIDKKDYSQRQVLDYFGETSGFDFCEDYDDTNSIFLGIADPKYNSLIEHRENKKDSNFIY</sequence>
<evidence type="ECO:0000256" key="1">
    <source>
        <dbReference type="PROSITE-ProRule" id="PRU00221"/>
    </source>
</evidence>
<dbReference type="SUPFAM" id="SSF50978">
    <property type="entry name" value="WD40 repeat-like"/>
    <property type="match status" value="1"/>
</dbReference>
<evidence type="ECO:0000313" key="2">
    <source>
        <dbReference type="EMBL" id="OMJ70306.1"/>
    </source>
</evidence>
<dbReference type="InterPro" id="IPR036322">
    <property type="entry name" value="WD40_repeat_dom_sf"/>
</dbReference>
<dbReference type="PANTHER" id="PTHR43991:SF12">
    <property type="entry name" value="WD REPEAT PROTEIN (AFU_ORTHOLOGUE AFUA_8G05640)"/>
    <property type="match status" value="1"/>
</dbReference>
<keyword evidence="1" id="KW-0853">WD repeat</keyword>
<accession>A0A1R2B0M0</accession>
<feature type="repeat" description="WD" evidence="1">
    <location>
        <begin position="255"/>
        <end position="297"/>
    </location>
</feature>
<dbReference type="PROSITE" id="PS50082">
    <property type="entry name" value="WD_REPEATS_2"/>
    <property type="match status" value="1"/>
</dbReference>
<reference evidence="2 3" key="1">
    <citation type="submission" date="2016-11" db="EMBL/GenBank/DDBJ databases">
        <title>The macronuclear genome of Stentor coeruleus: a giant cell with tiny introns.</title>
        <authorList>
            <person name="Slabodnick M."/>
            <person name="Ruby J.G."/>
            <person name="Reiff S.B."/>
            <person name="Swart E.C."/>
            <person name="Gosai S."/>
            <person name="Prabakaran S."/>
            <person name="Witkowska E."/>
            <person name="Larue G.E."/>
            <person name="Fisher S."/>
            <person name="Freeman R.M."/>
            <person name="Gunawardena J."/>
            <person name="Chu W."/>
            <person name="Stover N.A."/>
            <person name="Gregory B.D."/>
            <person name="Nowacki M."/>
            <person name="Derisi J."/>
            <person name="Roy S.W."/>
            <person name="Marshall W.F."/>
            <person name="Sood P."/>
        </authorList>
    </citation>
    <scope>NUCLEOTIDE SEQUENCE [LARGE SCALE GENOMIC DNA]</scope>
    <source>
        <strain evidence="2">WM001</strain>
    </source>
</reference>
<name>A0A1R2B0M0_9CILI</name>
<dbReference type="InterPro" id="IPR001680">
    <property type="entry name" value="WD40_rpt"/>
</dbReference>
<gene>
    <name evidence="2" type="ORF">SteCoe_31749</name>
</gene>
<dbReference type="SMART" id="SM00320">
    <property type="entry name" value="WD40"/>
    <property type="match status" value="2"/>
</dbReference>
<dbReference type="OrthoDB" id="290636at2759"/>
<dbReference type="PANTHER" id="PTHR43991">
    <property type="entry name" value="WD REPEAT PROTEIN (AFU_ORTHOLOGUE AFUA_8G05640)-RELATED"/>
    <property type="match status" value="1"/>
</dbReference>
<protein>
    <submittedName>
        <fullName evidence="2">Uncharacterized protein</fullName>
    </submittedName>
</protein>
<keyword evidence="3" id="KW-1185">Reference proteome</keyword>
<dbReference type="InterPro" id="IPR015943">
    <property type="entry name" value="WD40/YVTN_repeat-like_dom_sf"/>
</dbReference>